<organism evidence="2 3">
    <name type="scientific">Operophtera brumata</name>
    <name type="common">Winter moth</name>
    <name type="synonym">Phalaena brumata</name>
    <dbReference type="NCBI Taxonomy" id="104452"/>
    <lineage>
        <taxon>Eukaryota</taxon>
        <taxon>Metazoa</taxon>
        <taxon>Ecdysozoa</taxon>
        <taxon>Arthropoda</taxon>
        <taxon>Hexapoda</taxon>
        <taxon>Insecta</taxon>
        <taxon>Pterygota</taxon>
        <taxon>Neoptera</taxon>
        <taxon>Endopterygota</taxon>
        <taxon>Lepidoptera</taxon>
        <taxon>Glossata</taxon>
        <taxon>Ditrysia</taxon>
        <taxon>Geometroidea</taxon>
        <taxon>Geometridae</taxon>
        <taxon>Larentiinae</taxon>
        <taxon>Operophtera</taxon>
    </lineage>
</organism>
<dbReference type="GO" id="GO:0003887">
    <property type="term" value="F:DNA-directed DNA polymerase activity"/>
    <property type="evidence" value="ECO:0007669"/>
    <property type="project" value="UniProtKB-KW"/>
</dbReference>
<dbReference type="STRING" id="104452.A0A0L7K938"/>
<dbReference type="PANTHER" id="PTHR10670:SF0">
    <property type="entry name" value="DNA POLYMERASE EPSILON CATALYTIC SUBUNIT A"/>
    <property type="match status" value="1"/>
</dbReference>
<evidence type="ECO:0000313" key="2">
    <source>
        <dbReference type="EMBL" id="KOB59581.1"/>
    </source>
</evidence>
<keyword evidence="3" id="KW-1185">Reference proteome</keyword>
<dbReference type="GO" id="GO:0008310">
    <property type="term" value="F:single-stranded DNA 3'-5' DNA exonuclease activity"/>
    <property type="evidence" value="ECO:0007669"/>
    <property type="project" value="TreeGrafter"/>
</dbReference>
<proteinExistence type="inferred from homology"/>
<comment type="similarity">
    <text evidence="1">Belongs to the DNA polymerase type-B family.</text>
</comment>
<keyword evidence="1" id="KW-0808">Transferase</keyword>
<keyword evidence="1" id="KW-0238">DNA-binding</keyword>
<dbReference type="InterPro" id="IPR029703">
    <property type="entry name" value="POL2"/>
</dbReference>
<accession>A0A0L7K938</accession>
<protein>
    <recommendedName>
        <fullName evidence="1">DNA polymerase epsilon catalytic subunit</fullName>
        <ecNumber evidence="1">2.7.7.7</ecNumber>
    </recommendedName>
</protein>
<dbReference type="GO" id="GO:0051539">
    <property type="term" value="F:4 iron, 4 sulfur cluster binding"/>
    <property type="evidence" value="ECO:0007669"/>
    <property type="project" value="UniProtKB-KW"/>
</dbReference>
<comment type="caution">
    <text evidence="2">The sequence shown here is derived from an EMBL/GenBank/DDBJ whole genome shotgun (WGS) entry which is preliminary data.</text>
</comment>
<dbReference type="GO" id="GO:0008622">
    <property type="term" value="C:epsilon DNA polymerase complex"/>
    <property type="evidence" value="ECO:0007669"/>
    <property type="project" value="InterPro"/>
</dbReference>
<dbReference type="GO" id="GO:0003677">
    <property type="term" value="F:DNA binding"/>
    <property type="evidence" value="ECO:0007669"/>
    <property type="project" value="UniProtKB-KW"/>
</dbReference>
<keyword evidence="1" id="KW-0862">Zinc</keyword>
<dbReference type="GO" id="GO:0000278">
    <property type="term" value="P:mitotic cell cycle"/>
    <property type="evidence" value="ECO:0007669"/>
    <property type="project" value="TreeGrafter"/>
</dbReference>
<evidence type="ECO:0000256" key="1">
    <source>
        <dbReference type="RuleBase" id="RU365029"/>
    </source>
</evidence>
<evidence type="ECO:0000313" key="3">
    <source>
        <dbReference type="Proteomes" id="UP000037510"/>
    </source>
</evidence>
<comment type="catalytic activity">
    <reaction evidence="1">
        <text>DNA(n) + a 2'-deoxyribonucleoside 5'-triphosphate = DNA(n+1) + diphosphate</text>
        <dbReference type="Rhea" id="RHEA:22508"/>
        <dbReference type="Rhea" id="RHEA-COMP:17339"/>
        <dbReference type="Rhea" id="RHEA-COMP:17340"/>
        <dbReference type="ChEBI" id="CHEBI:33019"/>
        <dbReference type="ChEBI" id="CHEBI:61560"/>
        <dbReference type="ChEBI" id="CHEBI:173112"/>
        <dbReference type="EC" id="2.7.7.7"/>
    </reaction>
</comment>
<keyword evidence="1" id="KW-0004">4Fe-4S</keyword>
<dbReference type="EMBL" id="JTDY01010238">
    <property type="protein sequence ID" value="KOB59581.1"/>
    <property type="molecule type" value="Genomic_DNA"/>
</dbReference>
<dbReference type="GO" id="GO:0006287">
    <property type="term" value="P:base-excision repair, gap-filling"/>
    <property type="evidence" value="ECO:0007669"/>
    <property type="project" value="TreeGrafter"/>
</dbReference>
<sequence length="366" mass="40874">MIASWLRDVTQFKNVFADYQISHFYRRTLYNLMKRLFLMLVAEFKRLGSVIVIRGVRGAKHQKQGAVPRNRHPVQAMLGVPAEGSVSMQWNLANFLPGAVKEQFAASEMRAQPGLRADALAGDVTPALLYVNAVCKVLSLDTALDEEVRAKGTVTLSRSTQLVKASEVRGQPGLRADVLVGDVTPALLYVNSVCKVLSLDTALDEKVRAKGTVTLSRSTQLVKASEVRGQPGLRADVLVGDVTLLRRNLLRLIGVGEFSSKAEWREPCNTCVLSEVICKVCNHCRDLDLCRDTRGTLDNWREPCNTCVLSEVICKVCNHCRDLDLCRDTRGTLDNIRTQLTTFKTIAEYYKMPLLQELIHFNQDHM</sequence>
<dbReference type="GO" id="GO:0045004">
    <property type="term" value="P:DNA replication proofreading"/>
    <property type="evidence" value="ECO:0007669"/>
    <property type="project" value="TreeGrafter"/>
</dbReference>
<keyword evidence="1" id="KW-0539">Nucleus</keyword>
<keyword evidence="1" id="KW-0548">Nucleotidyltransferase</keyword>
<keyword evidence="1" id="KW-0239">DNA-directed DNA polymerase</keyword>
<dbReference type="Proteomes" id="UP000037510">
    <property type="component" value="Unassembled WGS sequence"/>
</dbReference>
<dbReference type="GO" id="GO:0008270">
    <property type="term" value="F:zinc ion binding"/>
    <property type="evidence" value="ECO:0007669"/>
    <property type="project" value="UniProtKB-KW"/>
</dbReference>
<keyword evidence="1" id="KW-0411">Iron-sulfur</keyword>
<dbReference type="AlphaFoldDB" id="A0A0L7K938"/>
<dbReference type="Pfam" id="PF23250">
    <property type="entry name" value="zf_DPOE_2"/>
    <property type="match status" value="2"/>
</dbReference>
<keyword evidence="1" id="KW-0235">DNA replication</keyword>
<comment type="function">
    <text evidence="1">DNA polymerase II participates in chromosomal DNA replication.</text>
</comment>
<dbReference type="GO" id="GO:0006272">
    <property type="term" value="P:leading strand elongation"/>
    <property type="evidence" value="ECO:0007669"/>
    <property type="project" value="TreeGrafter"/>
</dbReference>
<keyword evidence="1" id="KW-0408">Iron</keyword>
<gene>
    <name evidence="2" type="ORF">OBRU01_25313</name>
</gene>
<comment type="subcellular location">
    <subcellularLocation>
        <location evidence="1">Nucleus</location>
    </subcellularLocation>
</comment>
<keyword evidence="1" id="KW-0479">Metal-binding</keyword>
<name>A0A0L7K938_OPEBR</name>
<dbReference type="PANTHER" id="PTHR10670">
    <property type="entry name" value="DNA POLYMERASE EPSILON CATALYTIC SUBUNIT A"/>
    <property type="match status" value="1"/>
</dbReference>
<dbReference type="EC" id="2.7.7.7" evidence="1"/>
<keyword evidence="1" id="KW-0863">Zinc-finger</keyword>
<comment type="cofactor">
    <cofactor evidence="1">
        <name>[4Fe-4S] cluster</name>
        <dbReference type="ChEBI" id="CHEBI:49883"/>
    </cofactor>
</comment>
<dbReference type="GO" id="GO:0006297">
    <property type="term" value="P:nucleotide-excision repair, DNA gap filling"/>
    <property type="evidence" value="ECO:0007669"/>
    <property type="project" value="TreeGrafter"/>
</dbReference>
<reference evidence="2 3" key="1">
    <citation type="journal article" date="2015" name="Genome Biol. Evol.">
        <title>The genome of winter moth (Operophtera brumata) provides a genomic perspective on sexual dimorphism and phenology.</title>
        <authorList>
            <person name="Derks M.F."/>
            <person name="Smit S."/>
            <person name="Salis L."/>
            <person name="Schijlen E."/>
            <person name="Bossers A."/>
            <person name="Mateman C."/>
            <person name="Pijl A.S."/>
            <person name="de Ridder D."/>
            <person name="Groenen M.A."/>
            <person name="Visser M.E."/>
            <person name="Megens H.J."/>
        </authorList>
    </citation>
    <scope>NUCLEOTIDE SEQUENCE [LARGE SCALE GENOMIC DNA]</scope>
    <source>
        <strain evidence="2">WM2013NL</strain>
        <tissue evidence="2">Head and thorax</tissue>
    </source>
</reference>